<keyword evidence="5 8" id="KW-0812">Transmembrane</keyword>
<dbReference type="GO" id="GO:0009103">
    <property type="term" value="P:lipopolysaccharide biosynthetic process"/>
    <property type="evidence" value="ECO:0007669"/>
    <property type="project" value="UniProtKB-ARBA"/>
</dbReference>
<evidence type="ECO:0000256" key="4">
    <source>
        <dbReference type="ARBA" id="ARBA00022679"/>
    </source>
</evidence>
<dbReference type="PANTHER" id="PTHR33908">
    <property type="entry name" value="MANNOSYLTRANSFERASE YKCB-RELATED"/>
    <property type="match status" value="1"/>
</dbReference>
<dbReference type="GO" id="GO:0016763">
    <property type="term" value="F:pentosyltransferase activity"/>
    <property type="evidence" value="ECO:0007669"/>
    <property type="project" value="TreeGrafter"/>
</dbReference>
<dbReference type="OrthoDB" id="9819339at2"/>
<feature type="transmembrane region" description="Helical" evidence="8">
    <location>
        <begin position="396"/>
        <end position="421"/>
    </location>
</feature>
<dbReference type="GO" id="GO:0005886">
    <property type="term" value="C:plasma membrane"/>
    <property type="evidence" value="ECO:0007669"/>
    <property type="project" value="UniProtKB-SubCell"/>
</dbReference>
<keyword evidence="10" id="KW-1185">Reference proteome</keyword>
<feature type="transmembrane region" description="Helical" evidence="8">
    <location>
        <begin position="192"/>
        <end position="210"/>
    </location>
</feature>
<keyword evidence="2" id="KW-1003">Cell membrane</keyword>
<proteinExistence type="predicted"/>
<dbReference type="InterPro" id="IPR050297">
    <property type="entry name" value="LipidA_mod_glycosyltrf_83"/>
</dbReference>
<keyword evidence="3" id="KW-0328">Glycosyltransferase</keyword>
<dbReference type="AlphaFoldDB" id="A0A366HFU9"/>
<evidence type="ECO:0000256" key="3">
    <source>
        <dbReference type="ARBA" id="ARBA00022676"/>
    </source>
</evidence>
<comment type="caution">
    <text evidence="9">The sequence shown here is derived from an EMBL/GenBank/DDBJ whole genome shotgun (WGS) entry which is preliminary data.</text>
</comment>
<feature type="transmembrane region" description="Helical" evidence="8">
    <location>
        <begin position="141"/>
        <end position="160"/>
    </location>
</feature>
<evidence type="ECO:0000256" key="8">
    <source>
        <dbReference type="SAM" id="Phobius"/>
    </source>
</evidence>
<evidence type="ECO:0000256" key="2">
    <source>
        <dbReference type="ARBA" id="ARBA00022475"/>
    </source>
</evidence>
<dbReference type="RefSeq" id="WP_113960019.1">
    <property type="nucleotide sequence ID" value="NZ_QNRR01000007.1"/>
</dbReference>
<feature type="transmembrane region" description="Helical" evidence="8">
    <location>
        <begin position="230"/>
        <end position="252"/>
    </location>
</feature>
<feature type="transmembrane region" description="Helical" evidence="8">
    <location>
        <begin position="15"/>
        <end position="35"/>
    </location>
</feature>
<feature type="transmembrane region" description="Helical" evidence="8">
    <location>
        <begin position="460"/>
        <end position="482"/>
    </location>
</feature>
<evidence type="ECO:0000313" key="9">
    <source>
        <dbReference type="EMBL" id="RBP41388.1"/>
    </source>
</evidence>
<feature type="transmembrane region" description="Helical" evidence="8">
    <location>
        <begin position="166"/>
        <end position="183"/>
    </location>
</feature>
<evidence type="ECO:0000256" key="6">
    <source>
        <dbReference type="ARBA" id="ARBA00022989"/>
    </source>
</evidence>
<gene>
    <name evidence="9" type="ORF">DES53_107220</name>
</gene>
<dbReference type="PANTHER" id="PTHR33908:SF11">
    <property type="entry name" value="MEMBRANE PROTEIN"/>
    <property type="match status" value="1"/>
</dbReference>
<keyword evidence="7 8" id="KW-0472">Membrane</keyword>
<keyword evidence="6 8" id="KW-1133">Transmembrane helix</keyword>
<evidence type="ECO:0008006" key="11">
    <source>
        <dbReference type="Google" id="ProtNLM"/>
    </source>
</evidence>
<feature type="transmembrane region" description="Helical" evidence="8">
    <location>
        <begin position="433"/>
        <end position="453"/>
    </location>
</feature>
<dbReference type="Proteomes" id="UP000253426">
    <property type="component" value="Unassembled WGS sequence"/>
</dbReference>
<evidence type="ECO:0000256" key="1">
    <source>
        <dbReference type="ARBA" id="ARBA00004651"/>
    </source>
</evidence>
<evidence type="ECO:0000256" key="5">
    <source>
        <dbReference type="ARBA" id="ARBA00022692"/>
    </source>
</evidence>
<sequence length="498" mass="57032">MAEFLRQLLAPGTKAPRWFTAVVVVCLVITAWWYVTRAIQHGTDVSNAIDKQLAAERAHRFDGDADAQSEAGRPMRSFDMNDQRVYMNYAQNLREHGISQFTTRMRMPMYMWLLAFAAPDVKMEPTLEAQRQYVSDFFPKARAFNVYLSLVCLVGMFFVVRGWLGNWLGVAFILVAAFQLYILKSPYVQPEILLTTLITIGTILVVKTLHEPTWQNALVTGLVLCAWHLTKANALVALGLMGLVQGVQLLCARDWPRRWAIVIAGLVTLGAYMLPMSKYLYTSYELFGDPFHNVQSKYYMWAEDVHQKHEMQKMGLDRDLSTVDKDGDGKVDNPEALPTAKNYWNQHSWEQIKKRFVKGVSMMFTNNYEEYTAIHWLQILWAGIVVWAASRRWNEAVFGVWSWGWSMLFLAAFLTVLVYLFGWFTPLKVGPRLLNSISLIPLFFCMAATAYLLRQDSFKVGSWTISSSKAVTLVFLAFWLVLTVRQVPHDLELGYFAG</sequence>
<keyword evidence="4" id="KW-0808">Transferase</keyword>
<accession>A0A366HFU9</accession>
<protein>
    <recommendedName>
        <fullName evidence="11">Dolichyl-phosphate-mannose-protein mannosyltransferase</fullName>
    </recommendedName>
</protein>
<evidence type="ECO:0000256" key="7">
    <source>
        <dbReference type="ARBA" id="ARBA00023136"/>
    </source>
</evidence>
<dbReference type="EMBL" id="QNRR01000007">
    <property type="protein sequence ID" value="RBP41388.1"/>
    <property type="molecule type" value="Genomic_DNA"/>
</dbReference>
<name>A0A366HFU9_9BACT</name>
<feature type="transmembrane region" description="Helical" evidence="8">
    <location>
        <begin position="259"/>
        <end position="281"/>
    </location>
</feature>
<reference evidence="9 10" key="1">
    <citation type="submission" date="2018-06" db="EMBL/GenBank/DDBJ databases">
        <title>Genomic Encyclopedia of Type Strains, Phase IV (KMG-IV): sequencing the most valuable type-strain genomes for metagenomic binning, comparative biology and taxonomic classification.</title>
        <authorList>
            <person name="Goeker M."/>
        </authorList>
    </citation>
    <scope>NUCLEOTIDE SEQUENCE [LARGE SCALE GENOMIC DNA]</scope>
    <source>
        <strain evidence="9 10">DSM 25532</strain>
    </source>
</reference>
<feature type="transmembrane region" description="Helical" evidence="8">
    <location>
        <begin position="371"/>
        <end position="389"/>
    </location>
</feature>
<comment type="subcellular location">
    <subcellularLocation>
        <location evidence="1">Cell membrane</location>
        <topology evidence="1">Multi-pass membrane protein</topology>
    </subcellularLocation>
</comment>
<evidence type="ECO:0000313" key="10">
    <source>
        <dbReference type="Proteomes" id="UP000253426"/>
    </source>
</evidence>
<organism evidence="9 10">
    <name type="scientific">Roseimicrobium gellanilyticum</name>
    <dbReference type="NCBI Taxonomy" id="748857"/>
    <lineage>
        <taxon>Bacteria</taxon>
        <taxon>Pseudomonadati</taxon>
        <taxon>Verrucomicrobiota</taxon>
        <taxon>Verrucomicrobiia</taxon>
        <taxon>Verrucomicrobiales</taxon>
        <taxon>Verrucomicrobiaceae</taxon>
        <taxon>Roseimicrobium</taxon>
    </lineage>
</organism>